<feature type="transmembrane region" description="Helical" evidence="10">
    <location>
        <begin position="383"/>
        <end position="403"/>
    </location>
</feature>
<feature type="region of interest" description="Disordered" evidence="9">
    <location>
        <begin position="1"/>
        <end position="51"/>
    </location>
</feature>
<feature type="transmembrane region" description="Helical" evidence="10">
    <location>
        <begin position="161"/>
        <end position="181"/>
    </location>
</feature>
<evidence type="ECO:0000313" key="11">
    <source>
        <dbReference type="EMBL" id="KAK7718272.1"/>
    </source>
</evidence>
<feature type="transmembrane region" description="Helical" evidence="10">
    <location>
        <begin position="493"/>
        <end position="510"/>
    </location>
</feature>
<keyword evidence="3" id="KW-0813">Transport</keyword>
<evidence type="ECO:0000256" key="3">
    <source>
        <dbReference type="ARBA" id="ARBA00022448"/>
    </source>
</evidence>
<keyword evidence="5" id="KW-0571">Peptide transport</keyword>
<keyword evidence="7 10" id="KW-1133">Transmembrane helix</keyword>
<proteinExistence type="inferred from homology"/>
<feature type="transmembrane region" description="Helical" evidence="10">
    <location>
        <begin position="100"/>
        <end position="120"/>
    </location>
</feature>
<dbReference type="NCBIfam" id="TIGR00728">
    <property type="entry name" value="OPT_sfam"/>
    <property type="match status" value="1"/>
</dbReference>
<dbReference type="InterPro" id="IPR004648">
    <property type="entry name" value="Oligpept_transpt"/>
</dbReference>
<feature type="transmembrane region" description="Helical" evidence="10">
    <location>
        <begin position="325"/>
        <end position="347"/>
    </location>
</feature>
<evidence type="ECO:0000256" key="4">
    <source>
        <dbReference type="ARBA" id="ARBA00022692"/>
    </source>
</evidence>
<feature type="transmembrane region" description="Helical" evidence="10">
    <location>
        <begin position="254"/>
        <end position="272"/>
    </location>
</feature>
<feature type="transmembrane region" description="Helical" evidence="10">
    <location>
        <begin position="216"/>
        <end position="234"/>
    </location>
</feature>
<name>A0ABR1NWS9_DIAER</name>
<evidence type="ECO:0000256" key="8">
    <source>
        <dbReference type="ARBA" id="ARBA00023136"/>
    </source>
</evidence>
<protein>
    <recommendedName>
        <fullName evidence="13">Oligopeptide transporter 6</fullName>
    </recommendedName>
</protein>
<evidence type="ECO:0000256" key="7">
    <source>
        <dbReference type="ARBA" id="ARBA00022989"/>
    </source>
</evidence>
<evidence type="ECO:0000256" key="5">
    <source>
        <dbReference type="ARBA" id="ARBA00022856"/>
    </source>
</evidence>
<evidence type="ECO:0000256" key="2">
    <source>
        <dbReference type="ARBA" id="ARBA00008807"/>
    </source>
</evidence>
<dbReference type="InterPro" id="IPR004813">
    <property type="entry name" value="OPT"/>
</dbReference>
<feature type="transmembrane region" description="Helical" evidence="10">
    <location>
        <begin position="640"/>
        <end position="663"/>
    </location>
</feature>
<evidence type="ECO:0000256" key="10">
    <source>
        <dbReference type="SAM" id="Phobius"/>
    </source>
</evidence>
<keyword evidence="4 10" id="KW-0812">Transmembrane</keyword>
<evidence type="ECO:0000256" key="6">
    <source>
        <dbReference type="ARBA" id="ARBA00022927"/>
    </source>
</evidence>
<comment type="caution">
    <text evidence="11">The sequence shown here is derived from an EMBL/GenBank/DDBJ whole genome shotgun (WGS) entry which is preliminary data.</text>
</comment>
<dbReference type="PANTHER" id="PTHR22601">
    <property type="entry name" value="ISP4 LIKE PROTEIN"/>
    <property type="match status" value="1"/>
</dbReference>
<keyword evidence="6" id="KW-0653">Protein transport</keyword>
<sequence>MAVVPEGGPEGTVPSDITPHHEPPRDRTTPSPRPYDEKNPDIEVVSTGPDSDYDDAAKIYVPEDNEEFIDPRLKDYPVPLVAKTVDLHNDFNEPILTFRFWFLSTFWVVVGCAISAMYYFKPYYQTLSSYAVQLLSWGMGDASLGPLSALELYYGRKINPGWGICFLLTSQMIGYAFTGIYRDILVRPPKIYYPGVLPNVALFNAMHKNPSVTKKSLRFFAIVAYGFGMLDLTLDWNYASFLSPLYTPLWANAHQIAGAIFCCWLLYPIMYFTNTINSQNYPPMSSGTFDLTGQTYNITRILTPDYTLNQTAMDAYSPPRWSTSYAMYFFFGFAASTGALTYSILWYGKDSYKAFRDALKNVRDDYNDPYLKLMSRTERVPHWWYITLLIPCLALSLGCIYGADMGLPWWGFIVITLVSVICTFPNGILWGVANVQVGMAFLSELMAGAMFPGNPTAVLTCMTYGRQILEQNLNLTSDYKFGFYMKIPEKEMFWGQVYGTLLGPFVNYGIMRLVIDHIGKETLTGKMDSNAWLALKTKSYYSLSVLWGVLGPKVLFDKGSPYSWIYYSFLIGPALVAITYVVHKYKPGWNIETRCNMTMILYGGTIFPVYETTNLMTSALLSLVFMGYILRVHPVWFRKYNYLLGTGLDCGTQVCATIIMFAINLPGITMPAWWGNNADYTDLCYPPSSLPPNAMN</sequence>
<comment type="similarity">
    <text evidence="2">Belongs to the oligopeptide OPT transporter family.</text>
</comment>
<evidence type="ECO:0000256" key="1">
    <source>
        <dbReference type="ARBA" id="ARBA00004141"/>
    </source>
</evidence>
<comment type="subcellular location">
    <subcellularLocation>
        <location evidence="1">Membrane</location>
        <topology evidence="1">Multi-pass membrane protein</topology>
    </subcellularLocation>
</comment>
<feature type="transmembrane region" description="Helical" evidence="10">
    <location>
        <begin position="410"/>
        <end position="433"/>
    </location>
</feature>
<organism evidence="11 12">
    <name type="scientific">Diaporthe eres</name>
    <name type="common">Phomopsis oblonga</name>
    <dbReference type="NCBI Taxonomy" id="83184"/>
    <lineage>
        <taxon>Eukaryota</taxon>
        <taxon>Fungi</taxon>
        <taxon>Dikarya</taxon>
        <taxon>Ascomycota</taxon>
        <taxon>Pezizomycotina</taxon>
        <taxon>Sordariomycetes</taxon>
        <taxon>Sordariomycetidae</taxon>
        <taxon>Diaporthales</taxon>
        <taxon>Diaporthaceae</taxon>
        <taxon>Diaporthe</taxon>
        <taxon>Diaporthe eres species complex</taxon>
    </lineage>
</organism>
<reference evidence="11 12" key="1">
    <citation type="submission" date="2024-02" db="EMBL/GenBank/DDBJ databases">
        <title>De novo assembly and annotation of 12 fungi associated with fruit tree decline syndrome in Ontario, Canada.</title>
        <authorList>
            <person name="Sulman M."/>
            <person name="Ellouze W."/>
            <person name="Ilyukhin E."/>
        </authorList>
    </citation>
    <scope>NUCLEOTIDE SEQUENCE [LARGE SCALE GENOMIC DNA]</scope>
    <source>
        <strain evidence="11 12">M169</strain>
    </source>
</reference>
<dbReference type="Proteomes" id="UP001430848">
    <property type="component" value="Unassembled WGS sequence"/>
</dbReference>
<feature type="compositionally biased region" description="Basic and acidic residues" evidence="9">
    <location>
        <begin position="18"/>
        <end position="41"/>
    </location>
</feature>
<feature type="transmembrane region" description="Helical" evidence="10">
    <location>
        <begin position="562"/>
        <end position="582"/>
    </location>
</feature>
<keyword evidence="8 10" id="KW-0472">Membrane</keyword>
<dbReference type="EMBL" id="JAKNSF020000087">
    <property type="protein sequence ID" value="KAK7718272.1"/>
    <property type="molecule type" value="Genomic_DNA"/>
</dbReference>
<accession>A0ABR1NWS9</accession>
<evidence type="ECO:0008006" key="13">
    <source>
        <dbReference type="Google" id="ProtNLM"/>
    </source>
</evidence>
<keyword evidence="12" id="KW-1185">Reference proteome</keyword>
<gene>
    <name evidence="11" type="ORF">SLS63_010445</name>
</gene>
<evidence type="ECO:0000313" key="12">
    <source>
        <dbReference type="Proteomes" id="UP001430848"/>
    </source>
</evidence>
<dbReference type="Pfam" id="PF03169">
    <property type="entry name" value="OPT"/>
    <property type="match status" value="1"/>
</dbReference>
<feature type="transmembrane region" description="Helical" evidence="10">
    <location>
        <begin position="616"/>
        <end position="633"/>
    </location>
</feature>
<evidence type="ECO:0000256" key="9">
    <source>
        <dbReference type="SAM" id="MobiDB-lite"/>
    </source>
</evidence>